<proteinExistence type="inferred from homology"/>
<evidence type="ECO:0000256" key="2">
    <source>
        <dbReference type="ARBA" id="ARBA00008806"/>
    </source>
</evidence>
<comment type="subcellular location">
    <subcellularLocation>
        <location evidence="1">Cell membrane</location>
        <topology evidence="1">Multi-pass membrane protein</topology>
    </subcellularLocation>
</comment>
<organism evidence="7 8">
    <name type="scientific">Staphylococcus aureus</name>
    <dbReference type="NCBI Taxonomy" id="1280"/>
    <lineage>
        <taxon>Bacteria</taxon>
        <taxon>Bacillati</taxon>
        <taxon>Bacillota</taxon>
        <taxon>Bacilli</taxon>
        <taxon>Bacillales</taxon>
        <taxon>Staphylococcaceae</taxon>
        <taxon>Staphylococcus</taxon>
    </lineage>
</organism>
<dbReference type="GO" id="GO:0005886">
    <property type="term" value="C:plasma membrane"/>
    <property type="evidence" value="ECO:0007669"/>
    <property type="project" value="UniProtKB-SubCell"/>
</dbReference>
<evidence type="ECO:0000313" key="8">
    <source>
        <dbReference type="Proteomes" id="UP000032274"/>
    </source>
</evidence>
<evidence type="ECO:0000313" key="7">
    <source>
        <dbReference type="EMBL" id="KIT99530.1"/>
    </source>
</evidence>
<dbReference type="Gene3D" id="3.40.50.300">
    <property type="entry name" value="P-loop containing nucleotide triphosphate hydrolases"/>
    <property type="match status" value="1"/>
</dbReference>
<dbReference type="InterPro" id="IPR027417">
    <property type="entry name" value="P-loop_NTPase"/>
</dbReference>
<protein>
    <submittedName>
        <fullName evidence="7">Conjugal transfer protein TraG</fullName>
    </submittedName>
</protein>
<keyword evidence="3" id="KW-1003">Cell membrane</keyword>
<dbReference type="Proteomes" id="UP000032274">
    <property type="component" value="Unassembled WGS sequence"/>
</dbReference>
<evidence type="ECO:0000256" key="3">
    <source>
        <dbReference type="ARBA" id="ARBA00022475"/>
    </source>
</evidence>
<keyword evidence="4" id="KW-0812">Transmembrane</keyword>
<evidence type="ECO:0000256" key="6">
    <source>
        <dbReference type="ARBA" id="ARBA00023136"/>
    </source>
</evidence>
<dbReference type="Pfam" id="PF02534">
    <property type="entry name" value="T4SS-DNA_transf"/>
    <property type="match status" value="1"/>
</dbReference>
<gene>
    <name evidence="7" type="ORF">QU38_02885</name>
</gene>
<comment type="caution">
    <text evidence="7">The sequence shown here is derived from an EMBL/GenBank/DDBJ whole genome shotgun (WGS) entry which is preliminary data.</text>
</comment>
<feature type="non-terminal residue" evidence="7">
    <location>
        <position position="1"/>
    </location>
</feature>
<dbReference type="PANTHER" id="PTHR37937">
    <property type="entry name" value="CONJUGATIVE TRANSFER: DNA TRANSPORT"/>
    <property type="match status" value="1"/>
</dbReference>
<reference evidence="7 8" key="1">
    <citation type="submission" date="2015-01" db="EMBL/GenBank/DDBJ databases">
        <title>Characterization of Swiss Staphylococcus aureus strains involved in food poisoning.</title>
        <authorList>
            <person name="Crovadore J."/>
            <person name="Chablais R."/>
            <person name="Tonacini J."/>
            <person name="Schnyder B."/>
            <person name="Lefort F."/>
        </authorList>
    </citation>
    <scope>NUCLEOTIDE SEQUENCE [LARGE SCALE GENOMIC DNA]</scope>
    <source>
        <strain evidence="7 8">SA-120</strain>
    </source>
</reference>
<dbReference type="SUPFAM" id="SSF52540">
    <property type="entry name" value="P-loop containing nucleoside triphosphate hydrolases"/>
    <property type="match status" value="1"/>
</dbReference>
<name>A0AA40MJ38_STAAU</name>
<accession>A0AA40MJ38</accession>
<comment type="similarity">
    <text evidence="2">Belongs to the VirD4/TraG family.</text>
</comment>
<dbReference type="EMBL" id="JXIG01000600">
    <property type="protein sequence ID" value="KIT99530.1"/>
    <property type="molecule type" value="Genomic_DNA"/>
</dbReference>
<dbReference type="InterPro" id="IPR003688">
    <property type="entry name" value="TraG/VirD4"/>
</dbReference>
<keyword evidence="6" id="KW-0472">Membrane</keyword>
<dbReference type="CDD" id="cd01127">
    <property type="entry name" value="TrwB_TraG_TraD_VirD4"/>
    <property type="match status" value="1"/>
</dbReference>
<dbReference type="PANTHER" id="PTHR37937:SF1">
    <property type="entry name" value="CONJUGATIVE TRANSFER: DNA TRANSPORT"/>
    <property type="match status" value="1"/>
</dbReference>
<keyword evidence="5" id="KW-1133">Transmembrane helix</keyword>
<sequence length="253" mass="28084">VWEEMLTFGHLPGGKNHPVVGKAARAQLNRPDDEGGSALSTAQSYLELYQDPVVAANTATSDFLIRDLMNSERPVSLYIITQPTDKDRLRPLVRVMLNMMVRILAPKQEFEEGRVVQSYKHRALFMIDEFPSLGKLGIIQESLAFAAGYGLKFYLICQDTNQLRSRETGYGPDELITSNAHIQNAYPPNRVETAEHLSKLTGQTTVLKEQITKSTGRGGGGFFGGTVSKTVQETQRPLLTPDECMRMPGPKKT</sequence>
<dbReference type="AlphaFoldDB" id="A0AA40MJ38"/>
<evidence type="ECO:0000256" key="4">
    <source>
        <dbReference type="ARBA" id="ARBA00022692"/>
    </source>
</evidence>
<evidence type="ECO:0000256" key="1">
    <source>
        <dbReference type="ARBA" id="ARBA00004651"/>
    </source>
</evidence>
<dbReference type="InterPro" id="IPR051539">
    <property type="entry name" value="T4SS-coupling_protein"/>
</dbReference>
<feature type="non-terminal residue" evidence="7">
    <location>
        <position position="253"/>
    </location>
</feature>
<evidence type="ECO:0000256" key="5">
    <source>
        <dbReference type="ARBA" id="ARBA00022989"/>
    </source>
</evidence>